<evidence type="ECO:0000256" key="2">
    <source>
        <dbReference type="SAM" id="Phobius"/>
    </source>
</evidence>
<evidence type="ECO:0000313" key="3">
    <source>
        <dbReference type="EMBL" id="EEH54833.1"/>
    </source>
</evidence>
<organism evidence="4">
    <name type="scientific">Micromonas pusilla (strain CCMP1545)</name>
    <name type="common">Picoplanktonic green alga</name>
    <dbReference type="NCBI Taxonomy" id="564608"/>
    <lineage>
        <taxon>Eukaryota</taxon>
        <taxon>Viridiplantae</taxon>
        <taxon>Chlorophyta</taxon>
        <taxon>Mamiellophyceae</taxon>
        <taxon>Mamiellales</taxon>
        <taxon>Mamiellaceae</taxon>
        <taxon>Micromonas</taxon>
    </lineage>
</organism>
<dbReference type="SUPFAM" id="SSF117281">
    <property type="entry name" value="Kelch motif"/>
    <property type="match status" value="1"/>
</dbReference>
<dbReference type="PANTHER" id="PTHR46461:SF1">
    <property type="entry name" value="KELCH DOMAIN-CONTAINING PROTEIN 3"/>
    <property type="match status" value="1"/>
</dbReference>
<keyword evidence="2" id="KW-0812">Transmembrane</keyword>
<dbReference type="Proteomes" id="UP000001876">
    <property type="component" value="Unassembled WGS sequence"/>
</dbReference>
<dbReference type="EMBL" id="GG663743">
    <property type="protein sequence ID" value="EEH54833.1"/>
    <property type="molecule type" value="Genomic_DNA"/>
</dbReference>
<dbReference type="GeneID" id="9686622"/>
<feature type="region of interest" description="Disordered" evidence="1">
    <location>
        <begin position="1"/>
        <end position="34"/>
    </location>
</feature>
<proteinExistence type="predicted"/>
<dbReference type="GO" id="GO:0003682">
    <property type="term" value="F:chromatin binding"/>
    <property type="evidence" value="ECO:0007669"/>
    <property type="project" value="InterPro"/>
</dbReference>
<dbReference type="Pfam" id="PF24681">
    <property type="entry name" value="Kelch_KLHDC2_KLHL20_DRC7"/>
    <property type="match status" value="1"/>
</dbReference>
<dbReference type="RefSeq" id="XP_003061183.1">
    <property type="nucleotide sequence ID" value="XM_003061137.1"/>
</dbReference>
<evidence type="ECO:0000256" key="1">
    <source>
        <dbReference type="SAM" id="MobiDB-lite"/>
    </source>
</evidence>
<dbReference type="AlphaFoldDB" id="C1MZB0"/>
<protein>
    <submittedName>
        <fullName evidence="3">Predicted protein</fullName>
    </submittedName>
</protein>
<keyword evidence="2" id="KW-0472">Membrane</keyword>
<dbReference type="PANTHER" id="PTHR46461">
    <property type="entry name" value="KELCH DOMAIN-CONTAINING PROTEIN 3"/>
    <property type="match status" value="1"/>
</dbReference>
<keyword evidence="4" id="KW-1185">Reference proteome</keyword>
<dbReference type="eggNOG" id="KOG0379">
    <property type="taxonomic scope" value="Eukaryota"/>
</dbReference>
<accession>C1MZB0</accession>
<dbReference type="STRING" id="564608.C1MZB0"/>
<dbReference type="InterPro" id="IPR015915">
    <property type="entry name" value="Kelch-typ_b-propeller"/>
</dbReference>
<dbReference type="OMA" id="TERRMVW"/>
<dbReference type="GO" id="GO:0005737">
    <property type="term" value="C:cytoplasm"/>
    <property type="evidence" value="ECO:0007669"/>
    <property type="project" value="TreeGrafter"/>
</dbReference>
<reference evidence="3 4" key="1">
    <citation type="journal article" date="2009" name="Science">
        <title>Green evolution and dynamic adaptations revealed by genomes of the marine picoeukaryotes Micromonas.</title>
        <authorList>
            <person name="Worden A.Z."/>
            <person name="Lee J.H."/>
            <person name="Mock T."/>
            <person name="Rouze P."/>
            <person name="Simmons M.P."/>
            <person name="Aerts A.L."/>
            <person name="Allen A.E."/>
            <person name="Cuvelier M.L."/>
            <person name="Derelle E."/>
            <person name="Everett M.V."/>
            <person name="Foulon E."/>
            <person name="Grimwood J."/>
            <person name="Gundlach H."/>
            <person name="Henrissat B."/>
            <person name="Napoli C."/>
            <person name="McDonald S.M."/>
            <person name="Parker M.S."/>
            <person name="Rombauts S."/>
            <person name="Salamov A."/>
            <person name="Von Dassow P."/>
            <person name="Badger J.H."/>
            <person name="Coutinho P.M."/>
            <person name="Demir E."/>
            <person name="Dubchak I."/>
            <person name="Gentemann C."/>
            <person name="Eikrem W."/>
            <person name="Gready J.E."/>
            <person name="John U."/>
            <person name="Lanier W."/>
            <person name="Lindquist E.A."/>
            <person name="Lucas S."/>
            <person name="Mayer K.F."/>
            <person name="Moreau H."/>
            <person name="Not F."/>
            <person name="Otillar R."/>
            <person name="Panaud O."/>
            <person name="Pangilinan J."/>
            <person name="Paulsen I."/>
            <person name="Piegu B."/>
            <person name="Poliakov A."/>
            <person name="Robbens S."/>
            <person name="Schmutz J."/>
            <person name="Toulza E."/>
            <person name="Wyss T."/>
            <person name="Zelensky A."/>
            <person name="Zhou K."/>
            <person name="Armbrust E.V."/>
            <person name="Bhattacharya D."/>
            <person name="Goodenough U.W."/>
            <person name="Van de Peer Y."/>
            <person name="Grigoriev I.V."/>
        </authorList>
    </citation>
    <scope>NUCLEOTIDE SEQUENCE [LARGE SCALE GENOMIC DNA]</scope>
    <source>
        <strain evidence="3 4">CCMP1545</strain>
    </source>
</reference>
<dbReference type="OrthoDB" id="10251809at2759"/>
<name>C1MZB0_MICPC</name>
<feature type="transmembrane region" description="Helical" evidence="2">
    <location>
        <begin position="40"/>
        <end position="63"/>
    </location>
</feature>
<dbReference type="Gene3D" id="2.120.10.80">
    <property type="entry name" value="Kelch-type beta propeller"/>
    <property type="match status" value="1"/>
</dbReference>
<feature type="compositionally biased region" description="Low complexity" evidence="1">
    <location>
        <begin position="1"/>
        <end position="16"/>
    </location>
</feature>
<dbReference type="InterPro" id="IPR052637">
    <property type="entry name" value="KLHDC3-like"/>
</dbReference>
<evidence type="ECO:0000313" key="4">
    <source>
        <dbReference type="Proteomes" id="UP000001876"/>
    </source>
</evidence>
<gene>
    <name evidence="3" type="ORF">MICPUCDRAFT_60666</name>
</gene>
<dbReference type="KEGG" id="mpp:MICPUCDRAFT_60666"/>
<keyword evidence="2" id="KW-1133">Transmembrane helix</keyword>
<sequence>MRPSSRTASSSSSSRVLRADAARTRGGVSRSSRPDGGVRVAGLALGNLSLLLLALLLALSALATTADATSGTYVDVTVSYTSQVAGRFGYQPTQRSGQSMTRVDSTASVMFGGLAASGVLNDVWEYNHSTGFWTRLHAGGSTPADASAPTVPPPRVGHAAVVLQGDLWIFGGYDPDAGDMNDLWKFDRSEGTWSQAAPLGGGASATTWPATRSGASATASDPTSGTSFVLFGGNLKNDVWSYDVSTGAWSLLMNEVASTSDAAAAFARFSAAAAATLAAVSCAALLVA</sequence>